<sequence length="159" mass="17439">MATTPCFLLLLTFSLSLLLPSIADNDNARCIASPHGNNILYSGCRLNTGESLKEGDYSLVMQGDCNLVRYRGSQPIWASQTYGRGSHCYCILQTDGEMAVFNGNGVCVWRSGTSREEGDYAFVLRSDGEGAIYSAIWYMGTNHVLTHLPSTLVLPNDEE</sequence>
<protein>
    <recommendedName>
        <fullName evidence="2">Bulb-type lectin domain-containing protein</fullName>
    </recommendedName>
</protein>
<dbReference type="eggNOG" id="ENOG502S2JF">
    <property type="taxonomic scope" value="Eukaryota"/>
</dbReference>
<dbReference type="SUPFAM" id="SSF51110">
    <property type="entry name" value="alpha-D-mannose-specific plant lectins"/>
    <property type="match status" value="1"/>
</dbReference>
<evidence type="ECO:0000259" key="2">
    <source>
        <dbReference type="PROSITE" id="PS50927"/>
    </source>
</evidence>
<dbReference type="OrthoDB" id="758731at2759"/>
<feature type="domain" description="Bulb-type lectin" evidence="2">
    <location>
        <begin position="37"/>
        <end position="145"/>
    </location>
</feature>
<feature type="chain" id="PRO_5004808221" description="Bulb-type lectin domain-containing protein" evidence="1">
    <location>
        <begin position="24"/>
        <end position="159"/>
    </location>
</feature>
<organism evidence="3 4">
    <name type="scientific">Amborella trichopoda</name>
    <dbReference type="NCBI Taxonomy" id="13333"/>
    <lineage>
        <taxon>Eukaryota</taxon>
        <taxon>Viridiplantae</taxon>
        <taxon>Streptophyta</taxon>
        <taxon>Embryophyta</taxon>
        <taxon>Tracheophyta</taxon>
        <taxon>Spermatophyta</taxon>
        <taxon>Magnoliopsida</taxon>
        <taxon>Amborellales</taxon>
        <taxon>Amborellaceae</taxon>
        <taxon>Amborella</taxon>
    </lineage>
</organism>
<dbReference type="Gramene" id="ERN08277">
    <property type="protein sequence ID" value="ERN08277"/>
    <property type="gene ID" value="AMTR_s00404p00012620"/>
</dbReference>
<evidence type="ECO:0000313" key="4">
    <source>
        <dbReference type="Proteomes" id="UP000017836"/>
    </source>
</evidence>
<name>W1PEB3_AMBTC</name>
<dbReference type="PROSITE" id="PS50927">
    <property type="entry name" value="BULB_LECTIN"/>
    <property type="match status" value="1"/>
</dbReference>
<feature type="signal peptide" evidence="1">
    <location>
        <begin position="1"/>
        <end position="23"/>
    </location>
</feature>
<evidence type="ECO:0000256" key="1">
    <source>
        <dbReference type="SAM" id="SignalP"/>
    </source>
</evidence>
<dbReference type="Gene3D" id="2.90.10.10">
    <property type="entry name" value="Bulb-type lectin domain"/>
    <property type="match status" value="1"/>
</dbReference>
<dbReference type="KEGG" id="atr:18436524"/>
<reference evidence="4" key="1">
    <citation type="journal article" date="2013" name="Science">
        <title>The Amborella genome and the evolution of flowering plants.</title>
        <authorList>
            <consortium name="Amborella Genome Project"/>
        </authorList>
    </citation>
    <scope>NUCLEOTIDE SEQUENCE [LARGE SCALE GENOMIC DNA]</scope>
</reference>
<accession>W1PEB3</accession>
<proteinExistence type="predicted"/>
<dbReference type="Proteomes" id="UP000017836">
    <property type="component" value="Unassembled WGS sequence"/>
</dbReference>
<dbReference type="OMA" id="RNCYCAM"/>
<dbReference type="EMBL" id="KI393534">
    <property type="protein sequence ID" value="ERN08277.1"/>
    <property type="molecule type" value="Genomic_DNA"/>
</dbReference>
<gene>
    <name evidence="3" type="ORF">AMTR_s00404p00012620</name>
</gene>
<dbReference type="AlphaFoldDB" id="W1PEB3"/>
<dbReference type="SMART" id="SM00108">
    <property type="entry name" value="B_lectin"/>
    <property type="match status" value="1"/>
</dbReference>
<keyword evidence="1" id="KW-0732">Signal</keyword>
<keyword evidence="4" id="KW-1185">Reference proteome</keyword>
<dbReference type="CDD" id="cd00028">
    <property type="entry name" value="B_lectin"/>
    <property type="match status" value="1"/>
</dbReference>
<evidence type="ECO:0000313" key="3">
    <source>
        <dbReference type="EMBL" id="ERN08277.1"/>
    </source>
</evidence>
<dbReference type="InterPro" id="IPR036426">
    <property type="entry name" value="Bulb-type_lectin_dom_sf"/>
</dbReference>
<dbReference type="HOGENOM" id="CLU_137596_0_0_1"/>
<dbReference type="InterPro" id="IPR001480">
    <property type="entry name" value="Bulb-type_lectin_dom"/>
</dbReference>